<dbReference type="AlphaFoldDB" id="A0A0A9AFQ4"/>
<proteinExistence type="predicted"/>
<sequence length="22" mass="2652">MLSTYICFTYVVPINRTVQFKQ</sequence>
<protein>
    <submittedName>
        <fullName evidence="1">Uncharacterized protein</fullName>
    </submittedName>
</protein>
<dbReference type="EMBL" id="GBRH01247914">
    <property type="protein sequence ID" value="JAD49981.1"/>
    <property type="molecule type" value="Transcribed_RNA"/>
</dbReference>
<organism evidence="1">
    <name type="scientific">Arundo donax</name>
    <name type="common">Giant reed</name>
    <name type="synonym">Donax arundinaceus</name>
    <dbReference type="NCBI Taxonomy" id="35708"/>
    <lineage>
        <taxon>Eukaryota</taxon>
        <taxon>Viridiplantae</taxon>
        <taxon>Streptophyta</taxon>
        <taxon>Embryophyta</taxon>
        <taxon>Tracheophyta</taxon>
        <taxon>Spermatophyta</taxon>
        <taxon>Magnoliopsida</taxon>
        <taxon>Liliopsida</taxon>
        <taxon>Poales</taxon>
        <taxon>Poaceae</taxon>
        <taxon>PACMAD clade</taxon>
        <taxon>Arundinoideae</taxon>
        <taxon>Arundineae</taxon>
        <taxon>Arundo</taxon>
    </lineage>
</organism>
<accession>A0A0A9AFQ4</accession>
<evidence type="ECO:0000313" key="1">
    <source>
        <dbReference type="EMBL" id="JAD49981.1"/>
    </source>
</evidence>
<reference evidence="1" key="1">
    <citation type="submission" date="2014-09" db="EMBL/GenBank/DDBJ databases">
        <authorList>
            <person name="Magalhaes I.L.F."/>
            <person name="Oliveira U."/>
            <person name="Santos F.R."/>
            <person name="Vidigal T.H.D.A."/>
            <person name="Brescovit A.D."/>
            <person name="Santos A.J."/>
        </authorList>
    </citation>
    <scope>NUCLEOTIDE SEQUENCE</scope>
    <source>
        <tissue evidence="1">Shoot tissue taken approximately 20 cm above the soil surface</tissue>
    </source>
</reference>
<reference evidence="1" key="2">
    <citation type="journal article" date="2015" name="Data Brief">
        <title>Shoot transcriptome of the giant reed, Arundo donax.</title>
        <authorList>
            <person name="Barrero R.A."/>
            <person name="Guerrero F.D."/>
            <person name="Moolhuijzen P."/>
            <person name="Goolsby J.A."/>
            <person name="Tidwell J."/>
            <person name="Bellgard S.E."/>
            <person name="Bellgard M.I."/>
        </authorList>
    </citation>
    <scope>NUCLEOTIDE SEQUENCE</scope>
    <source>
        <tissue evidence="1">Shoot tissue taken approximately 20 cm above the soil surface</tissue>
    </source>
</reference>
<name>A0A0A9AFQ4_ARUDO</name>